<feature type="region of interest" description="Disordered" evidence="1">
    <location>
        <begin position="86"/>
        <end position="135"/>
    </location>
</feature>
<proteinExistence type="predicted"/>
<protein>
    <submittedName>
        <fullName evidence="3">RNA-binding protein 25</fullName>
    </submittedName>
</protein>
<organism evidence="2 3">
    <name type="scientific">Steinernema glaseri</name>
    <dbReference type="NCBI Taxonomy" id="37863"/>
    <lineage>
        <taxon>Eukaryota</taxon>
        <taxon>Metazoa</taxon>
        <taxon>Ecdysozoa</taxon>
        <taxon>Nematoda</taxon>
        <taxon>Chromadorea</taxon>
        <taxon>Rhabditida</taxon>
        <taxon>Tylenchina</taxon>
        <taxon>Panagrolaimomorpha</taxon>
        <taxon>Strongyloidoidea</taxon>
        <taxon>Steinernematidae</taxon>
        <taxon>Steinernema</taxon>
    </lineage>
</organism>
<dbReference type="Proteomes" id="UP000095287">
    <property type="component" value="Unplaced"/>
</dbReference>
<dbReference type="AlphaFoldDB" id="A0A1I7YBH5"/>
<keyword evidence="2" id="KW-1185">Reference proteome</keyword>
<evidence type="ECO:0000256" key="1">
    <source>
        <dbReference type="SAM" id="MobiDB-lite"/>
    </source>
</evidence>
<feature type="compositionally biased region" description="Pro residues" evidence="1">
    <location>
        <begin position="123"/>
        <end position="133"/>
    </location>
</feature>
<feature type="compositionally biased region" description="Basic and acidic residues" evidence="1">
    <location>
        <begin position="86"/>
        <end position="109"/>
    </location>
</feature>
<evidence type="ECO:0000313" key="2">
    <source>
        <dbReference type="Proteomes" id="UP000095287"/>
    </source>
</evidence>
<accession>A0A1I7YBH5</accession>
<dbReference type="WBParaSite" id="L893_g14601.t1">
    <property type="protein sequence ID" value="L893_g14601.t1"/>
    <property type="gene ID" value="L893_g14601"/>
</dbReference>
<evidence type="ECO:0000313" key="3">
    <source>
        <dbReference type="WBParaSite" id="L893_g14601.t1"/>
    </source>
</evidence>
<name>A0A1I7YBH5_9BILA</name>
<sequence>MFPRALATFIHISRGRVHIRFTSPRGHYNTAAGVGFRPRAGGYRVRVRHKSLLSRLPVHFRVSGSGIPGALRVAPRPAVCREAARGAAEECSSRDARAHPDGTKSESESKQSGPSPRRRIPAYPCPGRRPPQESPLVARPRIQHVQVGAQHVPVGADSHSPLRVAHSVDDGEREEVPQRPATALRLSQVQASLRDRRALRQRLLLLAQLLRPARLRLRRLPALHPLGALLREYVQGRRAPMFQLQSLRRDLSTHWKKHISLGFIAI</sequence>
<reference evidence="3" key="1">
    <citation type="submission" date="2016-11" db="UniProtKB">
        <authorList>
            <consortium name="WormBaseParasite"/>
        </authorList>
    </citation>
    <scope>IDENTIFICATION</scope>
</reference>